<dbReference type="GO" id="GO:0046872">
    <property type="term" value="F:metal ion binding"/>
    <property type="evidence" value="ECO:0007669"/>
    <property type="project" value="UniProtKB-KW"/>
</dbReference>
<dbReference type="PROSITE" id="PS00197">
    <property type="entry name" value="2FE2S_FER_1"/>
    <property type="match status" value="1"/>
</dbReference>
<evidence type="ECO:0000259" key="7">
    <source>
        <dbReference type="PROSITE" id="PS51085"/>
    </source>
</evidence>
<evidence type="ECO:0000256" key="4">
    <source>
        <dbReference type="ARBA" id="ARBA00023004"/>
    </source>
</evidence>
<dbReference type="EMBL" id="CP072788">
    <property type="protein sequence ID" value="QTR03355.1"/>
    <property type="molecule type" value="Genomic_DNA"/>
</dbReference>
<protein>
    <submittedName>
        <fullName evidence="9">2Fe-2S iron-sulfur cluster binding domain-containing protein</fullName>
    </submittedName>
    <submittedName>
        <fullName evidence="8">Xanthine dehydrogenase YagT iron-sulfur-binding subunit</fullName>
    </submittedName>
</protein>
<keyword evidence="11" id="KW-1185">Reference proteome</keyword>
<gene>
    <name evidence="9" type="ORF">J7S33_31295</name>
    <name evidence="8" type="ORF">JOE68_005968</name>
</gene>
<sequence>MDGEIELEVDGRARRLRVDNRTTLLDALRERLGVTSPKKGCDHGQCGSCTVLLDGRRAVTCLALAVAHDGATVTTADGLAAGGEPHPVQEAFLEHDAFQCGFCTPGQVCSAVGALAEARAGHPSHVTPDLTGPVELSDAEIRERMSGNLCRCGAYVNIVAAVRDGAR</sequence>
<evidence type="ECO:0000256" key="5">
    <source>
        <dbReference type="ARBA" id="ARBA00023014"/>
    </source>
</evidence>
<evidence type="ECO:0000256" key="6">
    <source>
        <dbReference type="ARBA" id="ARBA00060707"/>
    </source>
</evidence>
<evidence type="ECO:0000256" key="1">
    <source>
        <dbReference type="ARBA" id="ARBA00022714"/>
    </source>
</evidence>
<dbReference type="InterPro" id="IPR036884">
    <property type="entry name" value="2Fe-2S-bd_dom_sf"/>
</dbReference>
<dbReference type="GO" id="GO:0051537">
    <property type="term" value="F:2 iron, 2 sulfur cluster binding"/>
    <property type="evidence" value="ECO:0007669"/>
    <property type="project" value="UniProtKB-KW"/>
</dbReference>
<keyword evidence="3" id="KW-0560">Oxidoreductase</keyword>
<dbReference type="FunFam" id="3.10.20.30:FF:000020">
    <property type="entry name" value="Xanthine dehydrogenase iron-sulfur subunit"/>
    <property type="match status" value="1"/>
</dbReference>
<dbReference type="InterPro" id="IPR052914">
    <property type="entry name" value="Aldehyde_Oxdr_Iron-Sulfur"/>
</dbReference>
<dbReference type="Proteomes" id="UP000671828">
    <property type="component" value="Chromosome"/>
</dbReference>
<dbReference type="GO" id="GO:0016903">
    <property type="term" value="F:oxidoreductase activity, acting on the aldehyde or oxo group of donors"/>
    <property type="evidence" value="ECO:0007669"/>
    <property type="project" value="TreeGrafter"/>
</dbReference>
<evidence type="ECO:0000256" key="2">
    <source>
        <dbReference type="ARBA" id="ARBA00022723"/>
    </source>
</evidence>
<dbReference type="CDD" id="cd00207">
    <property type="entry name" value="fer2"/>
    <property type="match status" value="1"/>
</dbReference>
<dbReference type="InterPro" id="IPR006058">
    <property type="entry name" value="2Fe2S_fd_BS"/>
</dbReference>
<dbReference type="PROSITE" id="PS51085">
    <property type="entry name" value="2FE2S_FER_2"/>
    <property type="match status" value="1"/>
</dbReference>
<evidence type="ECO:0000313" key="10">
    <source>
        <dbReference type="Proteomes" id="UP000671828"/>
    </source>
</evidence>
<keyword evidence="1" id="KW-0001">2Fe-2S</keyword>
<dbReference type="AlphaFoldDB" id="A0A8T8HXP9"/>
<organism evidence="9 10">
    <name type="scientific">Saccharothrix algeriensis</name>
    <dbReference type="NCBI Taxonomy" id="173560"/>
    <lineage>
        <taxon>Bacteria</taxon>
        <taxon>Bacillati</taxon>
        <taxon>Actinomycetota</taxon>
        <taxon>Actinomycetes</taxon>
        <taxon>Pseudonocardiales</taxon>
        <taxon>Pseudonocardiaceae</taxon>
        <taxon>Saccharothrix</taxon>
    </lineage>
</organism>
<name>A0A8T8HXP9_9PSEU</name>
<evidence type="ECO:0000256" key="3">
    <source>
        <dbReference type="ARBA" id="ARBA00023002"/>
    </source>
</evidence>
<dbReference type="InterPro" id="IPR001041">
    <property type="entry name" value="2Fe-2S_ferredoxin-type"/>
</dbReference>
<reference evidence="8 11" key="1">
    <citation type="submission" date="2021-01" db="EMBL/GenBank/DDBJ databases">
        <title>Sequencing the genomes of 1000 actinobacteria strains.</title>
        <authorList>
            <person name="Klenk H.-P."/>
        </authorList>
    </citation>
    <scope>NUCLEOTIDE SEQUENCE [LARGE SCALE GENOMIC DNA]</scope>
    <source>
        <strain evidence="8 11">DSM 44581</strain>
    </source>
</reference>
<dbReference type="Pfam" id="PF01799">
    <property type="entry name" value="Fer2_2"/>
    <property type="match status" value="1"/>
</dbReference>
<evidence type="ECO:0000313" key="9">
    <source>
        <dbReference type="EMBL" id="QTR03355.1"/>
    </source>
</evidence>
<comment type="pathway">
    <text evidence="6">Alkaloid degradation; nicotine degradation.</text>
</comment>
<dbReference type="PANTHER" id="PTHR45331">
    <property type="entry name" value="OXIDOREDUCTASE, IRON-SULPHUR BINDING SUBUNIT-RELATED-RELATED"/>
    <property type="match status" value="1"/>
</dbReference>
<dbReference type="Gene3D" id="1.10.150.120">
    <property type="entry name" value="[2Fe-2S]-binding domain"/>
    <property type="match status" value="1"/>
</dbReference>
<dbReference type="Gene3D" id="3.10.20.30">
    <property type="match status" value="1"/>
</dbReference>
<dbReference type="InterPro" id="IPR012675">
    <property type="entry name" value="Beta-grasp_dom_sf"/>
</dbReference>
<dbReference type="EMBL" id="JAFBCL010000001">
    <property type="protein sequence ID" value="MBM7815103.1"/>
    <property type="molecule type" value="Genomic_DNA"/>
</dbReference>
<evidence type="ECO:0000313" key="11">
    <source>
        <dbReference type="Proteomes" id="UP001195724"/>
    </source>
</evidence>
<dbReference type="SUPFAM" id="SSF47741">
    <property type="entry name" value="CO dehydrogenase ISP C-domain like"/>
    <property type="match status" value="1"/>
</dbReference>
<keyword evidence="4" id="KW-0408">Iron</keyword>
<dbReference type="PANTHER" id="PTHR45331:SF2">
    <property type="entry name" value="OXIDOREDUCTASE WITH IRON-SULFUR SUBUNIT"/>
    <property type="match status" value="1"/>
</dbReference>
<dbReference type="InterPro" id="IPR036010">
    <property type="entry name" value="2Fe-2S_ferredoxin-like_sf"/>
</dbReference>
<feature type="domain" description="2Fe-2S ferredoxin-type" evidence="7">
    <location>
        <begin position="3"/>
        <end position="79"/>
    </location>
</feature>
<accession>A0A8T8HXP9</accession>
<keyword evidence="5" id="KW-0411">Iron-sulfur</keyword>
<keyword evidence="2" id="KW-0479">Metal-binding</keyword>
<dbReference type="Proteomes" id="UP001195724">
    <property type="component" value="Unassembled WGS sequence"/>
</dbReference>
<evidence type="ECO:0000313" key="8">
    <source>
        <dbReference type="EMBL" id="MBM7815103.1"/>
    </source>
</evidence>
<dbReference type="RefSeq" id="WP_204845667.1">
    <property type="nucleotide sequence ID" value="NZ_JAFBCL010000001.1"/>
</dbReference>
<proteinExistence type="predicted"/>
<dbReference type="SUPFAM" id="SSF54292">
    <property type="entry name" value="2Fe-2S ferredoxin-like"/>
    <property type="match status" value="1"/>
</dbReference>
<dbReference type="InterPro" id="IPR002888">
    <property type="entry name" value="2Fe-2S-bd"/>
</dbReference>
<reference evidence="9" key="2">
    <citation type="submission" date="2021-04" db="EMBL/GenBank/DDBJ databases">
        <title>Saccharothrix algeriensis WGS.</title>
        <authorList>
            <person name="Stuskova K."/>
            <person name="Hakalova E."/>
            <person name="Tebbal A.B."/>
            <person name="Eichmeier A."/>
        </authorList>
    </citation>
    <scope>NUCLEOTIDE SEQUENCE</scope>
    <source>
        <strain evidence="9">NRRL B-24137</strain>
    </source>
</reference>
<dbReference type="Pfam" id="PF00111">
    <property type="entry name" value="Fer2"/>
    <property type="match status" value="1"/>
</dbReference>